<dbReference type="GO" id="GO:0004497">
    <property type="term" value="F:monooxygenase activity"/>
    <property type="evidence" value="ECO:0007669"/>
    <property type="project" value="InterPro"/>
</dbReference>
<keyword evidence="2" id="KW-1185">Reference proteome</keyword>
<dbReference type="SUPFAM" id="SSF48264">
    <property type="entry name" value="Cytochrome P450"/>
    <property type="match status" value="1"/>
</dbReference>
<sequence length="52" mass="6104">STLLLAGHEITASTMTWLLDELSRNEDIQEKLERTLENHTDVEDQKSLQFRF</sequence>
<dbReference type="Proteomes" id="UP000054279">
    <property type="component" value="Unassembled WGS sequence"/>
</dbReference>
<dbReference type="Gene3D" id="1.10.630.10">
    <property type="entry name" value="Cytochrome P450"/>
    <property type="match status" value="1"/>
</dbReference>
<evidence type="ECO:0000313" key="2">
    <source>
        <dbReference type="Proteomes" id="UP000054279"/>
    </source>
</evidence>
<reference evidence="1 2" key="1">
    <citation type="submission" date="2014-06" db="EMBL/GenBank/DDBJ databases">
        <title>Evolutionary Origins and Diversification of the Mycorrhizal Mutualists.</title>
        <authorList>
            <consortium name="DOE Joint Genome Institute"/>
            <consortium name="Mycorrhizal Genomics Consortium"/>
            <person name="Kohler A."/>
            <person name="Kuo A."/>
            <person name="Nagy L.G."/>
            <person name="Floudas D."/>
            <person name="Copeland A."/>
            <person name="Barry K.W."/>
            <person name="Cichocki N."/>
            <person name="Veneault-Fourrey C."/>
            <person name="LaButti K."/>
            <person name="Lindquist E.A."/>
            <person name="Lipzen A."/>
            <person name="Lundell T."/>
            <person name="Morin E."/>
            <person name="Murat C."/>
            <person name="Riley R."/>
            <person name="Ohm R."/>
            <person name="Sun H."/>
            <person name="Tunlid A."/>
            <person name="Henrissat B."/>
            <person name="Grigoriev I.V."/>
            <person name="Hibbett D.S."/>
            <person name="Martin F."/>
        </authorList>
    </citation>
    <scope>NUCLEOTIDE SEQUENCE [LARGE SCALE GENOMIC DNA]</scope>
    <source>
        <strain evidence="1 2">SS14</strain>
    </source>
</reference>
<dbReference type="OrthoDB" id="1470350at2759"/>
<dbReference type="Pfam" id="PF00067">
    <property type="entry name" value="p450"/>
    <property type="match status" value="1"/>
</dbReference>
<dbReference type="AlphaFoldDB" id="A0A0C9UKE0"/>
<accession>A0A0C9UKE0</accession>
<feature type="non-terminal residue" evidence="1">
    <location>
        <position position="1"/>
    </location>
</feature>
<dbReference type="GO" id="GO:0016705">
    <property type="term" value="F:oxidoreductase activity, acting on paired donors, with incorporation or reduction of molecular oxygen"/>
    <property type="evidence" value="ECO:0007669"/>
    <property type="project" value="InterPro"/>
</dbReference>
<protein>
    <recommendedName>
        <fullName evidence="3">Cytochrome P450</fullName>
    </recommendedName>
</protein>
<dbReference type="EMBL" id="KN837122">
    <property type="protein sequence ID" value="KIJ43538.1"/>
    <property type="molecule type" value="Genomic_DNA"/>
</dbReference>
<proteinExistence type="predicted"/>
<dbReference type="GO" id="GO:0005506">
    <property type="term" value="F:iron ion binding"/>
    <property type="evidence" value="ECO:0007669"/>
    <property type="project" value="InterPro"/>
</dbReference>
<dbReference type="GO" id="GO:0020037">
    <property type="term" value="F:heme binding"/>
    <property type="evidence" value="ECO:0007669"/>
    <property type="project" value="InterPro"/>
</dbReference>
<dbReference type="InterPro" id="IPR001128">
    <property type="entry name" value="Cyt_P450"/>
</dbReference>
<gene>
    <name evidence="1" type="ORF">M422DRAFT_169828</name>
</gene>
<name>A0A0C9UKE0_SPHS4</name>
<evidence type="ECO:0000313" key="1">
    <source>
        <dbReference type="EMBL" id="KIJ43538.1"/>
    </source>
</evidence>
<evidence type="ECO:0008006" key="3">
    <source>
        <dbReference type="Google" id="ProtNLM"/>
    </source>
</evidence>
<organism evidence="1 2">
    <name type="scientific">Sphaerobolus stellatus (strain SS14)</name>
    <dbReference type="NCBI Taxonomy" id="990650"/>
    <lineage>
        <taxon>Eukaryota</taxon>
        <taxon>Fungi</taxon>
        <taxon>Dikarya</taxon>
        <taxon>Basidiomycota</taxon>
        <taxon>Agaricomycotina</taxon>
        <taxon>Agaricomycetes</taxon>
        <taxon>Phallomycetidae</taxon>
        <taxon>Geastrales</taxon>
        <taxon>Sphaerobolaceae</taxon>
        <taxon>Sphaerobolus</taxon>
    </lineage>
</organism>
<dbReference type="InterPro" id="IPR036396">
    <property type="entry name" value="Cyt_P450_sf"/>
</dbReference>
<dbReference type="HOGENOM" id="CLU_3093249_0_0_1"/>